<feature type="binding site" evidence="3">
    <location>
        <position position="42"/>
    </location>
    <ligand>
        <name>ATP</name>
        <dbReference type="ChEBI" id="CHEBI:30616"/>
    </ligand>
</feature>
<dbReference type="SUPFAM" id="SSF56112">
    <property type="entry name" value="Protein kinase-like (PK-like)"/>
    <property type="match status" value="1"/>
</dbReference>
<reference evidence="6 7" key="1">
    <citation type="submission" date="2016-07" db="EMBL/GenBank/DDBJ databases">
        <title>Pervasive Adenine N6-methylation of Active Genes in Fungi.</title>
        <authorList>
            <consortium name="DOE Joint Genome Institute"/>
            <person name="Mondo S.J."/>
            <person name="Dannebaum R.O."/>
            <person name="Kuo R.C."/>
            <person name="Labutti K."/>
            <person name="Haridas S."/>
            <person name="Kuo A."/>
            <person name="Salamov A."/>
            <person name="Ahrendt S.R."/>
            <person name="Lipzen A."/>
            <person name="Sullivan W."/>
            <person name="Andreopoulos W.B."/>
            <person name="Clum A."/>
            <person name="Lindquist E."/>
            <person name="Daum C."/>
            <person name="Ramamoorthy G.K."/>
            <person name="Gryganskyi A."/>
            <person name="Culley D."/>
            <person name="Magnuson J.K."/>
            <person name="James T.Y."/>
            <person name="O'Malley M.A."/>
            <person name="Stajich J.E."/>
            <person name="Spatafora J.W."/>
            <person name="Visel A."/>
            <person name="Grigoriev I.V."/>
        </authorList>
    </citation>
    <scope>NUCLEOTIDE SEQUENCE [LARGE SCALE GENOMIC DNA]</scope>
    <source>
        <strain evidence="6 7">JEL800</strain>
    </source>
</reference>
<dbReference type="Proteomes" id="UP000193642">
    <property type="component" value="Unassembled WGS sequence"/>
</dbReference>
<keyword evidence="6" id="KW-0808">Transferase</keyword>
<dbReference type="PROSITE" id="PS50011">
    <property type="entry name" value="PROTEIN_KINASE_DOM"/>
    <property type="match status" value="1"/>
</dbReference>
<comment type="similarity">
    <text evidence="4">Belongs to the protein kinase superfamily.</text>
</comment>
<dbReference type="AlphaFoldDB" id="A0A1Y2BHY3"/>
<accession>A0A1Y2BHY3</accession>
<dbReference type="Pfam" id="PF00069">
    <property type="entry name" value="Pkinase"/>
    <property type="match status" value="1"/>
</dbReference>
<evidence type="ECO:0000313" key="6">
    <source>
        <dbReference type="EMBL" id="ORY34402.1"/>
    </source>
</evidence>
<dbReference type="InterPro" id="IPR051681">
    <property type="entry name" value="Ser/Thr_Kinases-Pseudokinases"/>
</dbReference>
<comment type="caution">
    <text evidence="6">The sequence shown here is derived from an EMBL/GenBank/DDBJ whole genome shotgun (WGS) entry which is preliminary data.</text>
</comment>
<sequence length="146" mass="16232">MLQLTKIDRNKILGEGAYSVVYEGTYGTSQVAIKTFKKAAGKVGPELLKAIEKEATMAAQLRHPNIATFWGKCVDPLSKDPVLVFEILGKSVYDAIREDPPPSVAIRNKWLLDTAHALDYLHSQDPPVIHRDLKPDNILLGVYINH</sequence>
<dbReference type="SMART" id="SM00220">
    <property type="entry name" value="S_TKc"/>
    <property type="match status" value="1"/>
</dbReference>
<dbReference type="GO" id="GO:0005524">
    <property type="term" value="F:ATP binding"/>
    <property type="evidence" value="ECO:0007669"/>
    <property type="project" value="UniProtKB-UniRule"/>
</dbReference>
<evidence type="ECO:0000256" key="2">
    <source>
        <dbReference type="ARBA" id="ARBA00022840"/>
    </source>
</evidence>
<feature type="domain" description="Protein kinase" evidence="5">
    <location>
        <begin position="7"/>
        <end position="146"/>
    </location>
</feature>
<dbReference type="InterPro" id="IPR008271">
    <property type="entry name" value="Ser/Thr_kinase_AS"/>
</dbReference>
<dbReference type="PANTHER" id="PTHR44329">
    <property type="entry name" value="SERINE/THREONINE-PROTEIN KINASE TNNI3K-RELATED"/>
    <property type="match status" value="1"/>
</dbReference>
<evidence type="ECO:0000256" key="3">
    <source>
        <dbReference type="PROSITE-ProRule" id="PRU10141"/>
    </source>
</evidence>
<dbReference type="PROSITE" id="PS00108">
    <property type="entry name" value="PROTEIN_KINASE_ST"/>
    <property type="match status" value="1"/>
</dbReference>
<dbReference type="STRING" id="329046.A0A1Y2BHY3"/>
<evidence type="ECO:0000259" key="5">
    <source>
        <dbReference type="PROSITE" id="PS50011"/>
    </source>
</evidence>
<dbReference type="EMBL" id="MCGO01000063">
    <property type="protein sequence ID" value="ORY34402.1"/>
    <property type="molecule type" value="Genomic_DNA"/>
</dbReference>
<dbReference type="Gene3D" id="1.10.510.10">
    <property type="entry name" value="Transferase(Phosphotransferase) domain 1"/>
    <property type="match status" value="1"/>
</dbReference>
<evidence type="ECO:0000256" key="4">
    <source>
        <dbReference type="RuleBase" id="RU000304"/>
    </source>
</evidence>
<keyword evidence="7" id="KW-1185">Reference proteome</keyword>
<evidence type="ECO:0000256" key="1">
    <source>
        <dbReference type="ARBA" id="ARBA00022741"/>
    </source>
</evidence>
<protein>
    <submittedName>
        <fullName evidence="6">Kinase-like protein</fullName>
    </submittedName>
</protein>
<organism evidence="6 7">
    <name type="scientific">Rhizoclosmatium globosum</name>
    <dbReference type="NCBI Taxonomy" id="329046"/>
    <lineage>
        <taxon>Eukaryota</taxon>
        <taxon>Fungi</taxon>
        <taxon>Fungi incertae sedis</taxon>
        <taxon>Chytridiomycota</taxon>
        <taxon>Chytridiomycota incertae sedis</taxon>
        <taxon>Chytridiomycetes</taxon>
        <taxon>Chytridiales</taxon>
        <taxon>Chytriomycetaceae</taxon>
        <taxon>Rhizoclosmatium</taxon>
    </lineage>
</organism>
<keyword evidence="1 3" id="KW-0547">Nucleotide-binding</keyword>
<keyword evidence="2 3" id="KW-0067">ATP-binding</keyword>
<dbReference type="InterPro" id="IPR017441">
    <property type="entry name" value="Protein_kinase_ATP_BS"/>
</dbReference>
<dbReference type="InterPro" id="IPR000719">
    <property type="entry name" value="Prot_kinase_dom"/>
</dbReference>
<dbReference type="PROSITE" id="PS00107">
    <property type="entry name" value="PROTEIN_KINASE_ATP"/>
    <property type="match status" value="1"/>
</dbReference>
<dbReference type="InterPro" id="IPR011009">
    <property type="entry name" value="Kinase-like_dom_sf"/>
</dbReference>
<name>A0A1Y2BHY3_9FUNG</name>
<gene>
    <name evidence="6" type="ORF">BCR33DRAFT_743430</name>
</gene>
<evidence type="ECO:0000313" key="7">
    <source>
        <dbReference type="Proteomes" id="UP000193642"/>
    </source>
</evidence>
<dbReference type="GO" id="GO:0004674">
    <property type="term" value="F:protein serine/threonine kinase activity"/>
    <property type="evidence" value="ECO:0007669"/>
    <property type="project" value="UniProtKB-KW"/>
</dbReference>
<dbReference type="OrthoDB" id="1924919at2759"/>
<proteinExistence type="inferred from homology"/>
<keyword evidence="4" id="KW-0723">Serine/threonine-protein kinase</keyword>
<keyword evidence="6" id="KW-0418">Kinase</keyword>